<organism evidence="9 10">
    <name type="scientific">Malus domestica</name>
    <name type="common">Apple</name>
    <name type="synonym">Pyrus malus</name>
    <dbReference type="NCBI Taxonomy" id="3750"/>
    <lineage>
        <taxon>Eukaryota</taxon>
        <taxon>Viridiplantae</taxon>
        <taxon>Streptophyta</taxon>
        <taxon>Embryophyta</taxon>
        <taxon>Tracheophyta</taxon>
        <taxon>Spermatophyta</taxon>
        <taxon>Magnoliopsida</taxon>
        <taxon>eudicotyledons</taxon>
        <taxon>Gunneridae</taxon>
        <taxon>Pentapetalae</taxon>
        <taxon>rosids</taxon>
        <taxon>fabids</taxon>
        <taxon>Rosales</taxon>
        <taxon>Rosaceae</taxon>
        <taxon>Amygdaloideae</taxon>
        <taxon>Maleae</taxon>
        <taxon>Malus</taxon>
    </lineage>
</organism>
<keyword evidence="3 8" id="KW-0812">Transmembrane</keyword>
<sequence length="760" mass="80797">MDFSKIILFLHRHSNSHSNHTKPPPIPSLFQSQSHRSSSSSLLILPIKFLIPIHPHRHNRSKQTMNRPPAASVQSAVSQAMSLIQSSPPTWQSAVLSNVLIFLLGFPILVSGLSASGIGAAFLLGTLTWRAFGSSGFLLVATYFVIGTAVTKVRMKQKEAEGVAEKRKGRRGPGSVIGSSAAGCVCAFLTILGVGGSGYSRLWQLGFVASFCTKLSDTVSSEIGKAYGKTTYLVTTLKVVPRGTEGAMSVEGTFSGLLAAIVLAFVGCAMGEISAPEAMICVIASQIANLGESIIGAALQEKEGFRWVSNDSMFDFFISYFTQQRCCECHKHIDGQHFGSLDAAGFTPELKGITGGKPRSPDGPIIAYDASSGTALAQFTGSRSPRRGLTIVGKPYIAASHVSPTTGSGSIHLYNWCSSSALHNLQVPEPVAPLAAMSDGAYLFAGGLSGSVHTLSIPSGDVLKSLAVHNKPVSCLGISDDESLLISGSDDGSIVVVPIFQLVAASGYVLYDNVEDLVLHRFSAHSDSVTAVVSGVGLYTSQVISCSLDGTCKFWSLLRAALLLTVVFPCAISGIALNPREPEFYAAGSDGSVYKGLWRTGKRQLVMQGKDLITWSPKHDGGVVSVVMVNEGRNLLSASEDGSVWVWQVDAGQVVMVLANEMGSISDLVAATGTNYSKGHDFSASNRGYRNGSCEFGLTGKELTSMPIKMLKMDEMLKVAARDRSRAIDMLESAIGMYERLLELILKEAKKSSSNNKQRS</sequence>
<dbReference type="Pfam" id="PF00400">
    <property type="entry name" value="WD40"/>
    <property type="match status" value="3"/>
</dbReference>
<evidence type="ECO:0000256" key="1">
    <source>
        <dbReference type="ARBA" id="ARBA00004141"/>
    </source>
</evidence>
<dbReference type="SMART" id="SM00320">
    <property type="entry name" value="WD40"/>
    <property type="match status" value="3"/>
</dbReference>
<dbReference type="EMBL" id="RDQH01000329">
    <property type="protein sequence ID" value="RXI02906.1"/>
    <property type="molecule type" value="Genomic_DNA"/>
</dbReference>
<dbReference type="PROSITE" id="PS50082">
    <property type="entry name" value="WD_REPEATS_2"/>
    <property type="match status" value="2"/>
</dbReference>
<dbReference type="InterPro" id="IPR002794">
    <property type="entry name" value="DUF92_TMEM19"/>
</dbReference>
<evidence type="ECO:0000313" key="10">
    <source>
        <dbReference type="Proteomes" id="UP000290289"/>
    </source>
</evidence>
<dbReference type="InterPro" id="IPR036322">
    <property type="entry name" value="WD40_repeat_dom_sf"/>
</dbReference>
<evidence type="ECO:0000256" key="8">
    <source>
        <dbReference type="SAM" id="Phobius"/>
    </source>
</evidence>
<dbReference type="GO" id="GO:0006261">
    <property type="term" value="P:DNA-templated DNA replication"/>
    <property type="evidence" value="ECO:0007669"/>
    <property type="project" value="TreeGrafter"/>
</dbReference>
<keyword evidence="6" id="KW-0853">WD repeat</keyword>
<reference evidence="9 10" key="1">
    <citation type="submission" date="2018-10" db="EMBL/GenBank/DDBJ databases">
        <title>A high-quality apple genome assembly.</title>
        <authorList>
            <person name="Hu J."/>
        </authorList>
    </citation>
    <scope>NUCLEOTIDE SEQUENCE [LARGE SCALE GENOMIC DNA]</scope>
    <source>
        <strain evidence="10">cv. HFTH1</strain>
        <tissue evidence="9">Young leaf</tissue>
    </source>
</reference>
<dbReference type="SUPFAM" id="SSF50978">
    <property type="entry name" value="WD40 repeat-like"/>
    <property type="match status" value="1"/>
</dbReference>
<dbReference type="Pfam" id="PF01940">
    <property type="entry name" value="DUF92"/>
    <property type="match status" value="1"/>
</dbReference>
<gene>
    <name evidence="9" type="ORF">DVH24_002984</name>
</gene>
<accession>A0A498K692</accession>
<evidence type="ECO:0000256" key="7">
    <source>
        <dbReference type="SAM" id="MobiDB-lite"/>
    </source>
</evidence>
<evidence type="ECO:0000256" key="6">
    <source>
        <dbReference type="PROSITE-ProRule" id="PRU00221"/>
    </source>
</evidence>
<feature type="repeat" description="WD" evidence="6">
    <location>
        <begin position="466"/>
        <end position="496"/>
    </location>
</feature>
<feature type="transmembrane region" description="Helical" evidence="8">
    <location>
        <begin position="99"/>
        <end position="125"/>
    </location>
</feature>
<dbReference type="PROSITE" id="PS50294">
    <property type="entry name" value="WD_REPEATS_REGION"/>
    <property type="match status" value="1"/>
</dbReference>
<comment type="similarity">
    <text evidence="2">Belongs to the TMEM19 family.</text>
</comment>
<dbReference type="STRING" id="3750.A0A498K692"/>
<feature type="transmembrane region" description="Helical" evidence="8">
    <location>
        <begin position="131"/>
        <end position="153"/>
    </location>
</feature>
<dbReference type="Gene3D" id="2.130.10.10">
    <property type="entry name" value="YVTN repeat-like/Quinoprotein amine dehydrogenase"/>
    <property type="match status" value="2"/>
</dbReference>
<dbReference type="InterPro" id="IPR045227">
    <property type="entry name" value="WDR18/Ipi3/RID3"/>
</dbReference>
<dbReference type="PANTHER" id="PTHR18763:SF3">
    <property type="entry name" value="OS09G0477800 PROTEIN"/>
    <property type="match status" value="1"/>
</dbReference>
<dbReference type="AlphaFoldDB" id="A0A498K692"/>
<dbReference type="GO" id="GO:0120330">
    <property type="term" value="C:rixosome complex"/>
    <property type="evidence" value="ECO:0007669"/>
    <property type="project" value="TreeGrafter"/>
</dbReference>
<comment type="subcellular location">
    <subcellularLocation>
        <location evidence="1">Membrane</location>
        <topology evidence="1">Multi-pass membrane protein</topology>
    </subcellularLocation>
</comment>
<keyword evidence="5 8" id="KW-0472">Membrane</keyword>
<evidence type="ECO:0000256" key="5">
    <source>
        <dbReference type="ARBA" id="ARBA00023136"/>
    </source>
</evidence>
<dbReference type="PANTHER" id="PTHR18763">
    <property type="entry name" value="WD-REPEAT PROTEIN 18"/>
    <property type="match status" value="1"/>
</dbReference>
<feature type="transmembrane region" description="Helical" evidence="8">
    <location>
        <begin position="174"/>
        <end position="195"/>
    </location>
</feature>
<dbReference type="GO" id="GO:0006364">
    <property type="term" value="P:rRNA processing"/>
    <property type="evidence" value="ECO:0007669"/>
    <property type="project" value="TreeGrafter"/>
</dbReference>
<name>A0A498K692_MALDO</name>
<dbReference type="GO" id="GO:0005656">
    <property type="term" value="C:nuclear pre-replicative complex"/>
    <property type="evidence" value="ECO:0007669"/>
    <property type="project" value="TreeGrafter"/>
</dbReference>
<protein>
    <submittedName>
        <fullName evidence="9">Uncharacterized protein</fullName>
    </submittedName>
</protein>
<comment type="caution">
    <text evidence="9">The sequence shown here is derived from an EMBL/GenBank/DDBJ whole genome shotgun (WGS) entry which is preliminary data.</text>
</comment>
<dbReference type="Proteomes" id="UP000290289">
    <property type="component" value="Chromosome 3"/>
</dbReference>
<proteinExistence type="inferred from homology"/>
<evidence type="ECO:0000256" key="4">
    <source>
        <dbReference type="ARBA" id="ARBA00022989"/>
    </source>
</evidence>
<evidence type="ECO:0000313" key="9">
    <source>
        <dbReference type="EMBL" id="RXI02906.1"/>
    </source>
</evidence>
<keyword evidence="4 8" id="KW-1133">Transmembrane helix</keyword>
<feature type="repeat" description="WD" evidence="6">
    <location>
        <begin position="616"/>
        <end position="657"/>
    </location>
</feature>
<dbReference type="InterPro" id="IPR001680">
    <property type="entry name" value="WD40_rpt"/>
</dbReference>
<keyword evidence="10" id="KW-1185">Reference proteome</keyword>
<evidence type="ECO:0000256" key="3">
    <source>
        <dbReference type="ARBA" id="ARBA00022692"/>
    </source>
</evidence>
<dbReference type="InterPro" id="IPR015943">
    <property type="entry name" value="WD40/YVTN_repeat-like_dom_sf"/>
</dbReference>
<evidence type="ECO:0000256" key="2">
    <source>
        <dbReference type="ARBA" id="ARBA00009012"/>
    </source>
</evidence>
<feature type="region of interest" description="Disordered" evidence="7">
    <location>
        <begin position="14"/>
        <end position="33"/>
    </location>
</feature>
<dbReference type="GO" id="GO:0016020">
    <property type="term" value="C:membrane"/>
    <property type="evidence" value="ECO:0007669"/>
    <property type="project" value="UniProtKB-SubCell"/>
</dbReference>